<dbReference type="EMBL" id="LHQV01000002">
    <property type="protein sequence ID" value="OQK04685.1"/>
    <property type="molecule type" value="Genomic_DNA"/>
</dbReference>
<sequence length="90" mass="10594">MRKRYIELDNLWCHKKLAVSAIMEHLKNNEPSSYYLNAQFNEGWVIDNYDESYTVSMSFSVYEDSVDSNIDVHLQVFVKKNDVVGSVIRR</sequence>
<dbReference type="RefSeq" id="WP_005494993.1">
    <property type="nucleotide sequence ID" value="NZ_JNTX02000014.1"/>
</dbReference>
<organism evidence="1 2">
    <name type="scientific">Vibrio parahaemolyticus</name>
    <dbReference type="NCBI Taxonomy" id="670"/>
    <lineage>
        <taxon>Bacteria</taxon>
        <taxon>Pseudomonadati</taxon>
        <taxon>Pseudomonadota</taxon>
        <taxon>Gammaproteobacteria</taxon>
        <taxon>Vibrionales</taxon>
        <taxon>Vibrionaceae</taxon>
        <taxon>Vibrio</taxon>
    </lineage>
</organism>
<gene>
    <name evidence="1" type="ORF">AKG60_01205</name>
</gene>
<accession>A0AAX0MKX3</accession>
<comment type="caution">
    <text evidence="1">The sequence shown here is derived from an EMBL/GenBank/DDBJ whole genome shotgun (WGS) entry which is preliminary data.</text>
</comment>
<keyword evidence="2" id="KW-1185">Reference proteome</keyword>
<dbReference type="Proteomes" id="UP000191946">
    <property type="component" value="Unassembled WGS sequence"/>
</dbReference>
<proteinExistence type="predicted"/>
<protein>
    <submittedName>
        <fullName evidence="1">Uncharacterized protein</fullName>
    </submittedName>
</protein>
<dbReference type="AlphaFoldDB" id="A0AAX0MKX3"/>
<reference evidence="1 2" key="1">
    <citation type="submission" date="2015-08" db="EMBL/GenBank/DDBJ databases">
        <title>Draft Genome Sequences of Vibrio parahaemolyticus Strains.</title>
        <authorList>
            <person name="Gonzalez-Escalona N."/>
            <person name="DePaola A."/>
        </authorList>
    </citation>
    <scope>NUCLEOTIDE SEQUENCE [LARGE SCALE GENOMIC DNA]</scope>
    <source>
        <strain evidence="1 2">CFSAN001621</strain>
    </source>
</reference>
<name>A0AAX0MKX3_VIBPH</name>
<evidence type="ECO:0000313" key="1">
    <source>
        <dbReference type="EMBL" id="OQK04685.1"/>
    </source>
</evidence>
<evidence type="ECO:0000313" key="2">
    <source>
        <dbReference type="Proteomes" id="UP000191946"/>
    </source>
</evidence>